<name>A0A329RLG0_9STRA</name>
<dbReference type="AlphaFoldDB" id="A0A329RLG0"/>
<dbReference type="OrthoDB" id="10492475at2759"/>
<comment type="caution">
    <text evidence="1">The sequence shown here is derived from an EMBL/GenBank/DDBJ whole genome shotgun (WGS) entry which is preliminary data.</text>
</comment>
<dbReference type="Proteomes" id="UP000251314">
    <property type="component" value="Unassembled WGS sequence"/>
</dbReference>
<keyword evidence="2" id="KW-1185">Reference proteome</keyword>
<gene>
    <name evidence="1" type="ORF">PC110_g19571</name>
</gene>
<protein>
    <submittedName>
        <fullName evidence="1">Uncharacterized protein</fullName>
    </submittedName>
</protein>
<evidence type="ECO:0000313" key="2">
    <source>
        <dbReference type="Proteomes" id="UP000251314"/>
    </source>
</evidence>
<organism evidence="1 2">
    <name type="scientific">Phytophthora cactorum</name>
    <dbReference type="NCBI Taxonomy" id="29920"/>
    <lineage>
        <taxon>Eukaryota</taxon>
        <taxon>Sar</taxon>
        <taxon>Stramenopiles</taxon>
        <taxon>Oomycota</taxon>
        <taxon>Peronosporomycetes</taxon>
        <taxon>Peronosporales</taxon>
        <taxon>Peronosporaceae</taxon>
        <taxon>Phytophthora</taxon>
    </lineage>
</organism>
<evidence type="ECO:0000313" key="1">
    <source>
        <dbReference type="EMBL" id="RAW23998.1"/>
    </source>
</evidence>
<sequence>MLSKPTHFSSPQLPASDVAMLSESMKASNLTKSQLTSCNVCNMADPRKTRVRERLCRDKA</sequence>
<reference evidence="1 2" key="1">
    <citation type="submission" date="2018-01" db="EMBL/GenBank/DDBJ databases">
        <title>Draft genome of the strawberry crown rot pathogen Phytophthora cactorum.</title>
        <authorList>
            <person name="Armitage A.D."/>
            <person name="Lysoe E."/>
            <person name="Nellist C.F."/>
            <person name="Harrison R.J."/>
            <person name="Brurberg M.B."/>
        </authorList>
    </citation>
    <scope>NUCLEOTIDE SEQUENCE [LARGE SCALE GENOMIC DNA]</scope>
    <source>
        <strain evidence="1 2">10300</strain>
    </source>
</reference>
<proteinExistence type="predicted"/>
<accession>A0A329RLG0</accession>
<dbReference type="VEuPathDB" id="FungiDB:PC110_g19571"/>
<dbReference type="EMBL" id="MJFZ01000953">
    <property type="protein sequence ID" value="RAW23998.1"/>
    <property type="molecule type" value="Genomic_DNA"/>
</dbReference>